<evidence type="ECO:0000256" key="2">
    <source>
        <dbReference type="ARBA" id="ARBA00022553"/>
    </source>
</evidence>
<evidence type="ECO:0000256" key="10">
    <source>
        <dbReference type="ARBA" id="ARBA00023136"/>
    </source>
</evidence>
<keyword evidence="8 11" id="KW-1133">Transmembrane helix</keyword>
<evidence type="ECO:0000313" key="13">
    <source>
        <dbReference type="EMBL" id="MBM6399065.1"/>
    </source>
</evidence>
<reference evidence="13" key="1">
    <citation type="submission" date="2021-02" db="EMBL/GenBank/DDBJ databases">
        <title>Phycicoccus sp. MQZ13P-5T, whole genome shotgun sequence.</title>
        <authorList>
            <person name="Tuo L."/>
        </authorList>
    </citation>
    <scope>NUCLEOTIDE SEQUENCE</scope>
    <source>
        <strain evidence="13">MQZ13P-5</strain>
    </source>
</reference>
<feature type="domain" description="Sensor protein KdpD transmembrane" evidence="12">
    <location>
        <begin position="12"/>
        <end position="117"/>
    </location>
</feature>
<proteinExistence type="predicted"/>
<evidence type="ECO:0000256" key="6">
    <source>
        <dbReference type="ARBA" id="ARBA00022777"/>
    </source>
</evidence>
<keyword evidence="10 11" id="KW-0472">Membrane</keyword>
<feature type="transmembrane region" description="Helical" evidence="11">
    <location>
        <begin position="89"/>
        <end position="107"/>
    </location>
</feature>
<organism evidence="13 14">
    <name type="scientific">Phycicoccus sonneratiae</name>
    <dbReference type="NCBI Taxonomy" id="2807628"/>
    <lineage>
        <taxon>Bacteria</taxon>
        <taxon>Bacillati</taxon>
        <taxon>Actinomycetota</taxon>
        <taxon>Actinomycetes</taxon>
        <taxon>Micrococcales</taxon>
        <taxon>Intrasporangiaceae</taxon>
        <taxon>Phycicoccus</taxon>
    </lineage>
</organism>
<dbReference type="EMBL" id="JAFDVD010000003">
    <property type="protein sequence ID" value="MBM6399065.1"/>
    <property type="molecule type" value="Genomic_DNA"/>
</dbReference>
<keyword evidence="5" id="KW-0547">Nucleotide-binding</keyword>
<sequence>MPPRRDLTLLHAAAVGGPFAVAALLGLARGTVDQAPAALVLVLVVVAVAAAGDRLSGVLAALSAAVAFDVFLTAPYLSLAIADPSDVELAVALVLVGLAVSELAIRARRERAASARREGYLSGVAALLDLPEDTSGPARGEALARAVGEVVGAERARWHAGPPDRRDALVLPDGSLALAGGTADPRRSGLPTDRVAVVCARRGEEVVGHVALTAAGHVVRPTREQLRVAALLVRVAAPGARLPG</sequence>
<evidence type="ECO:0000259" key="12">
    <source>
        <dbReference type="Pfam" id="PF13493"/>
    </source>
</evidence>
<evidence type="ECO:0000256" key="7">
    <source>
        <dbReference type="ARBA" id="ARBA00022840"/>
    </source>
</evidence>
<evidence type="ECO:0000256" key="11">
    <source>
        <dbReference type="SAM" id="Phobius"/>
    </source>
</evidence>
<dbReference type="RefSeq" id="WP_204129550.1">
    <property type="nucleotide sequence ID" value="NZ_JAFDVD010000003.1"/>
</dbReference>
<evidence type="ECO:0000256" key="1">
    <source>
        <dbReference type="ARBA" id="ARBA00004141"/>
    </source>
</evidence>
<name>A0ABS2CGR6_9MICO</name>
<evidence type="ECO:0000256" key="8">
    <source>
        <dbReference type="ARBA" id="ARBA00022989"/>
    </source>
</evidence>
<dbReference type="Pfam" id="PF13493">
    <property type="entry name" value="DUF4118"/>
    <property type="match status" value="1"/>
</dbReference>
<comment type="caution">
    <text evidence="13">The sequence shown here is derived from an EMBL/GenBank/DDBJ whole genome shotgun (WGS) entry which is preliminary data.</text>
</comment>
<dbReference type="Proteomes" id="UP001430172">
    <property type="component" value="Unassembled WGS sequence"/>
</dbReference>
<dbReference type="InterPro" id="IPR038318">
    <property type="entry name" value="KdpD_sf"/>
</dbReference>
<keyword evidence="14" id="KW-1185">Reference proteome</keyword>
<evidence type="ECO:0000256" key="4">
    <source>
        <dbReference type="ARBA" id="ARBA00022692"/>
    </source>
</evidence>
<gene>
    <name evidence="13" type="ORF">JQN70_01530</name>
</gene>
<protein>
    <submittedName>
        <fullName evidence="13">DUF4118 domain-containing protein</fullName>
    </submittedName>
</protein>
<evidence type="ECO:0000256" key="5">
    <source>
        <dbReference type="ARBA" id="ARBA00022741"/>
    </source>
</evidence>
<evidence type="ECO:0000256" key="3">
    <source>
        <dbReference type="ARBA" id="ARBA00022679"/>
    </source>
</evidence>
<feature type="transmembrane region" description="Helical" evidence="11">
    <location>
        <begin position="34"/>
        <end position="51"/>
    </location>
</feature>
<keyword evidence="9" id="KW-0902">Two-component regulatory system</keyword>
<feature type="transmembrane region" description="Helical" evidence="11">
    <location>
        <begin position="58"/>
        <end position="77"/>
    </location>
</feature>
<evidence type="ECO:0000256" key="9">
    <source>
        <dbReference type="ARBA" id="ARBA00023012"/>
    </source>
</evidence>
<keyword evidence="3" id="KW-0808">Transferase</keyword>
<keyword evidence="2" id="KW-0597">Phosphoprotein</keyword>
<keyword evidence="6" id="KW-0418">Kinase</keyword>
<keyword evidence="4 11" id="KW-0812">Transmembrane</keyword>
<feature type="transmembrane region" description="Helical" evidence="11">
    <location>
        <begin position="7"/>
        <end position="28"/>
    </location>
</feature>
<comment type="subcellular location">
    <subcellularLocation>
        <location evidence="1">Membrane</location>
        <topology evidence="1">Multi-pass membrane protein</topology>
    </subcellularLocation>
</comment>
<accession>A0ABS2CGR6</accession>
<keyword evidence="7" id="KW-0067">ATP-binding</keyword>
<dbReference type="InterPro" id="IPR025201">
    <property type="entry name" value="KdpD_TM"/>
</dbReference>
<dbReference type="Gene3D" id="1.20.120.620">
    <property type="entry name" value="Backbone structure of the membrane domain of e. Coli histidine kinase receptor kdpd"/>
    <property type="match status" value="1"/>
</dbReference>
<evidence type="ECO:0000313" key="14">
    <source>
        <dbReference type="Proteomes" id="UP001430172"/>
    </source>
</evidence>